<dbReference type="GO" id="GO:0030246">
    <property type="term" value="F:carbohydrate binding"/>
    <property type="evidence" value="ECO:0007669"/>
    <property type="project" value="UniProtKB-KW"/>
</dbReference>
<dbReference type="AlphaFoldDB" id="R9AEU1"/>
<evidence type="ECO:0000313" key="1">
    <source>
        <dbReference type="EMBL" id="EOQ98600.1"/>
    </source>
</evidence>
<dbReference type="EMBL" id="AOGZ02000001">
    <property type="protein sequence ID" value="EOQ98600.1"/>
    <property type="molecule type" value="Genomic_DNA"/>
</dbReference>
<proteinExistence type="predicted"/>
<organism evidence="1 2">
    <name type="scientific">Leptospira wolbachii serovar Codice str. CDC</name>
    <dbReference type="NCBI Taxonomy" id="1218599"/>
    <lineage>
        <taxon>Bacteria</taxon>
        <taxon>Pseudomonadati</taxon>
        <taxon>Spirochaetota</taxon>
        <taxon>Spirochaetia</taxon>
        <taxon>Leptospirales</taxon>
        <taxon>Leptospiraceae</taxon>
        <taxon>Leptospira</taxon>
    </lineage>
</organism>
<evidence type="ECO:0000313" key="2">
    <source>
        <dbReference type="Proteomes" id="UP000013984"/>
    </source>
</evidence>
<name>R9AEU1_9LEPT</name>
<dbReference type="SUPFAM" id="SSF49899">
    <property type="entry name" value="Concanavalin A-like lectins/glucanases"/>
    <property type="match status" value="1"/>
</dbReference>
<dbReference type="Gene3D" id="2.60.120.200">
    <property type="match status" value="1"/>
</dbReference>
<dbReference type="InterPro" id="IPR013320">
    <property type="entry name" value="ConA-like_dom_sf"/>
</dbReference>
<dbReference type="Pfam" id="PF13385">
    <property type="entry name" value="Laminin_G_3"/>
    <property type="match status" value="1"/>
</dbReference>
<reference evidence="1" key="1">
    <citation type="submission" date="2013-04" db="EMBL/GenBank/DDBJ databases">
        <authorList>
            <person name="Harkins D.M."/>
            <person name="Durkin A.S."/>
            <person name="Brinkac L.M."/>
            <person name="Haft D.H."/>
            <person name="Selengut J.D."/>
            <person name="Sanka R."/>
            <person name="DePew J."/>
            <person name="Purushe J."/>
            <person name="Galloway R.L."/>
            <person name="Vinetz J.M."/>
            <person name="Sutton G.G."/>
            <person name="Nierman W.C."/>
            <person name="Fouts D.E."/>
        </authorList>
    </citation>
    <scope>NUCLEOTIDE SEQUENCE [LARGE SCALE GENOMIC DNA]</scope>
    <source>
        <strain evidence="1">CDC</strain>
    </source>
</reference>
<comment type="caution">
    <text evidence="1">The sequence shown here is derived from an EMBL/GenBank/DDBJ whole genome shotgun (WGS) entry which is preliminary data.</text>
</comment>
<gene>
    <name evidence="1" type="ORF">LEP1GSC195_0510</name>
</gene>
<sequence>MFKLFKTFVFFMVIESFLVCQPLQFNNVGDLQSEDRMESILLECLLGGKYCNTGSKTREYIVPSSLASGLYAWYPLDGNMNDLSGNARHGFFPGGVWPATLGPTYALSRSHLPSGAASFNGTDQLFANNFTVLCHEDFAIALWIFPNYVVHNEILGFQASPGQNPAILFFLGATGQLALQSFFYDGSNANSTYGTSSMALSANLWTHVAYVHNGTTRQGNIWVNGVSVGATSDVGGLSCSTSQWWSGTPLTIGYSYYGNVSRFFAGRMDDIWFFKGRQLDANDISTLMNLP</sequence>
<accession>R9AEU1</accession>
<dbReference type="Proteomes" id="UP000013984">
    <property type="component" value="Unassembled WGS sequence"/>
</dbReference>
<dbReference type="STRING" id="1218599.LEP1GSC195_0510"/>
<keyword evidence="2" id="KW-1185">Reference proteome</keyword>
<dbReference type="RefSeq" id="WP_015679729.1">
    <property type="nucleotide sequence ID" value="NZ_AOGZ02000001.1"/>
</dbReference>
<protein>
    <submittedName>
        <fullName evidence="1">Concanavalin A-like lectin/glucanases family protein</fullName>
    </submittedName>
</protein>